<organism evidence="3 4">
    <name type="scientific">Cerrena zonata</name>
    <dbReference type="NCBI Taxonomy" id="2478898"/>
    <lineage>
        <taxon>Eukaryota</taxon>
        <taxon>Fungi</taxon>
        <taxon>Dikarya</taxon>
        <taxon>Basidiomycota</taxon>
        <taxon>Agaricomycotina</taxon>
        <taxon>Agaricomycetes</taxon>
        <taxon>Polyporales</taxon>
        <taxon>Cerrenaceae</taxon>
        <taxon>Cerrena</taxon>
    </lineage>
</organism>
<dbReference type="AlphaFoldDB" id="A0AAW0G5X4"/>
<dbReference type="InterPro" id="IPR041667">
    <property type="entry name" value="Cupin_8"/>
</dbReference>
<protein>
    <recommendedName>
        <fullName evidence="2">JmjC domain-containing protein</fullName>
    </recommendedName>
</protein>
<accession>A0AAW0G5X4</accession>
<feature type="compositionally biased region" description="Low complexity" evidence="1">
    <location>
        <begin position="364"/>
        <end position="373"/>
    </location>
</feature>
<proteinExistence type="predicted"/>
<sequence length="458" mass="51421">MPTEWAYACARQLLEELHDNSNSTTADLLPCGEEVVSSFLRIATATLERELLHENASAELEKLINDAYTRLSDLGTPSLCWSRLFTDACIWRTIADILFIDELLEDTALSCVARLDRAIIVAGPSGQGRLELIHDLIYLIQSTFLGFVPSLDRSFQSPRLINLTIPDITLPKTFAKPIPRLDTLPSLASFVSKYSKAPFIIPGYTKDWPAMNEHPWLSPDYLRAVTGPGRIVPVEVGVDYRSDDWTQAMMNWDDFLSAIFASDNSCQKKPVLYLAQHNLFRQFPALRHDMFVPDYVYASLPPTEDYPGYRPPGNEEQLVVNAWFGPKGTVSPAHIDPFHNFFAQVEGRKVAWLAPPSISSSIYTYPTRSSSPESDSESAKAYPHRNHPATNNVEPSLSNTSRVDVFSDDQSAFPLFEKNVIPEAMCSVVEPGDLLYFPAGWWHAMRGESVSFSVTMWF</sequence>
<evidence type="ECO:0000259" key="2">
    <source>
        <dbReference type="PROSITE" id="PS51184"/>
    </source>
</evidence>
<name>A0AAW0G5X4_9APHY</name>
<dbReference type="Gene3D" id="2.60.120.650">
    <property type="entry name" value="Cupin"/>
    <property type="match status" value="1"/>
</dbReference>
<dbReference type="Proteomes" id="UP001385951">
    <property type="component" value="Unassembled WGS sequence"/>
</dbReference>
<evidence type="ECO:0000313" key="4">
    <source>
        <dbReference type="Proteomes" id="UP001385951"/>
    </source>
</evidence>
<dbReference type="Pfam" id="PF13621">
    <property type="entry name" value="Cupin_8"/>
    <property type="match status" value="1"/>
</dbReference>
<reference evidence="3 4" key="1">
    <citation type="submission" date="2022-09" db="EMBL/GenBank/DDBJ databases">
        <authorList>
            <person name="Palmer J.M."/>
        </authorList>
    </citation>
    <scope>NUCLEOTIDE SEQUENCE [LARGE SCALE GENOMIC DNA]</scope>
    <source>
        <strain evidence="3 4">DSM 7382</strain>
    </source>
</reference>
<evidence type="ECO:0000256" key="1">
    <source>
        <dbReference type="SAM" id="MobiDB-lite"/>
    </source>
</evidence>
<dbReference type="PANTHER" id="PTHR12461">
    <property type="entry name" value="HYPOXIA-INDUCIBLE FACTOR 1 ALPHA INHIBITOR-RELATED"/>
    <property type="match status" value="1"/>
</dbReference>
<dbReference type="SMART" id="SM00558">
    <property type="entry name" value="JmjC"/>
    <property type="match status" value="1"/>
</dbReference>
<dbReference type="PROSITE" id="PS51184">
    <property type="entry name" value="JMJC"/>
    <property type="match status" value="1"/>
</dbReference>
<dbReference type="SUPFAM" id="SSF51197">
    <property type="entry name" value="Clavaminate synthase-like"/>
    <property type="match status" value="1"/>
</dbReference>
<evidence type="ECO:0000313" key="3">
    <source>
        <dbReference type="EMBL" id="KAK7689063.1"/>
    </source>
</evidence>
<feature type="region of interest" description="Disordered" evidence="1">
    <location>
        <begin position="364"/>
        <end position="398"/>
    </location>
</feature>
<feature type="compositionally biased region" description="Polar residues" evidence="1">
    <location>
        <begin position="388"/>
        <end position="398"/>
    </location>
</feature>
<dbReference type="EMBL" id="JASBNA010000009">
    <property type="protein sequence ID" value="KAK7689063.1"/>
    <property type="molecule type" value="Genomic_DNA"/>
</dbReference>
<gene>
    <name evidence="3" type="ORF">QCA50_007754</name>
</gene>
<dbReference type="InterPro" id="IPR003347">
    <property type="entry name" value="JmjC_dom"/>
</dbReference>
<feature type="domain" description="JmjC" evidence="2">
    <location>
        <begin position="272"/>
        <end position="458"/>
    </location>
</feature>
<keyword evidence="4" id="KW-1185">Reference proteome</keyword>
<comment type="caution">
    <text evidence="3">The sequence shown here is derived from an EMBL/GenBank/DDBJ whole genome shotgun (WGS) entry which is preliminary data.</text>
</comment>
<dbReference type="PANTHER" id="PTHR12461:SF94">
    <property type="entry name" value="JMJC DOMAIN-CONTAINING PROTEIN"/>
    <property type="match status" value="1"/>
</dbReference>